<evidence type="ECO:0000313" key="2">
    <source>
        <dbReference type="EMBL" id="PAT38603.1"/>
    </source>
</evidence>
<name>A0A2A2ALI1_9BURK</name>
<proteinExistence type="predicted"/>
<dbReference type="PANTHER" id="PTHR43680:SF2">
    <property type="entry name" value="NITRATE REDUCTASE MOLYBDENUM COFACTOR ASSEMBLY CHAPERONE NARJ"/>
    <property type="match status" value="1"/>
</dbReference>
<keyword evidence="1" id="KW-0534">Nitrate assimilation</keyword>
<evidence type="ECO:0000313" key="3">
    <source>
        <dbReference type="Proteomes" id="UP000218054"/>
    </source>
</evidence>
<keyword evidence="3" id="KW-1185">Reference proteome</keyword>
<evidence type="ECO:0000256" key="1">
    <source>
        <dbReference type="ARBA" id="ARBA00023063"/>
    </source>
</evidence>
<protein>
    <submittedName>
        <fullName evidence="2">Nitrate reductase molybdenum cofactor assembly chaperone</fullName>
    </submittedName>
</protein>
<dbReference type="InterPro" id="IPR036411">
    <property type="entry name" value="TorD-like_sf"/>
</dbReference>
<dbReference type="RefSeq" id="WP_095538884.1">
    <property type="nucleotide sequence ID" value="NZ_NSJB01000001.1"/>
</dbReference>
<dbReference type="Gene3D" id="1.10.3480.10">
    <property type="entry name" value="TorD-like"/>
    <property type="match status" value="1"/>
</dbReference>
<dbReference type="SUPFAM" id="SSF89155">
    <property type="entry name" value="TorD-like"/>
    <property type="match status" value="1"/>
</dbReference>
<comment type="caution">
    <text evidence="2">The sequence shown here is derived from an EMBL/GenBank/DDBJ whole genome shotgun (WGS) entry which is preliminary data.</text>
</comment>
<dbReference type="Proteomes" id="UP000218054">
    <property type="component" value="Unassembled WGS sequence"/>
</dbReference>
<dbReference type="GO" id="GO:0042128">
    <property type="term" value="P:nitrate assimilation"/>
    <property type="evidence" value="ECO:0007669"/>
    <property type="project" value="UniProtKB-KW"/>
</dbReference>
<accession>A0A2A2ALI1</accession>
<dbReference type="InterPro" id="IPR003765">
    <property type="entry name" value="NO3_reductase_chaperone_NarJ"/>
</dbReference>
<dbReference type="InterPro" id="IPR020945">
    <property type="entry name" value="DMSO/NO3_reduct_chaperone"/>
</dbReference>
<gene>
    <name evidence="2" type="primary">narJ</name>
    <name evidence="2" type="ORF">CK625_03850</name>
</gene>
<organism evidence="2 3">
    <name type="scientific">Vandammella animalimorsus</name>
    <dbReference type="NCBI Taxonomy" id="2029117"/>
    <lineage>
        <taxon>Bacteria</taxon>
        <taxon>Pseudomonadati</taxon>
        <taxon>Pseudomonadota</taxon>
        <taxon>Betaproteobacteria</taxon>
        <taxon>Burkholderiales</taxon>
        <taxon>Comamonadaceae</taxon>
        <taxon>Vandammella</taxon>
    </lineage>
</organism>
<dbReference type="GO" id="GO:0016530">
    <property type="term" value="F:metallochaperone activity"/>
    <property type="evidence" value="ECO:0007669"/>
    <property type="project" value="TreeGrafter"/>
</dbReference>
<sequence length="253" mass="27906">MAQTLHAPAQDARAQDARAEADTALLQTPANPLYKWCSALLCYPEAELIEALPQLRAMLAGWPELQAHHAALHGLLDHLQGRSLRQLQEAYVRTFDHNRQHALYIFEYVYGEDRDRGSAMVDLLEEYRQHGFELGDEELPDYLPALLEYFSHVPDAHARKLLGDLVHVVAHIATRLHASGSPYAAVLDALVALSPVAPQPLVEPPVRDMDEAMETFGPDAAGLEPLLKPSLESTIQFYPKAAVAAGRKPAQAS</sequence>
<dbReference type="GO" id="GO:0051082">
    <property type="term" value="F:unfolded protein binding"/>
    <property type="evidence" value="ECO:0007669"/>
    <property type="project" value="InterPro"/>
</dbReference>
<dbReference type="Pfam" id="PF02613">
    <property type="entry name" value="Nitrate_red_del"/>
    <property type="match status" value="1"/>
</dbReference>
<dbReference type="NCBIfam" id="TIGR00684">
    <property type="entry name" value="narJ"/>
    <property type="match status" value="1"/>
</dbReference>
<dbReference type="GO" id="GO:0051131">
    <property type="term" value="P:chaperone-mediated protein complex assembly"/>
    <property type="evidence" value="ECO:0007669"/>
    <property type="project" value="InterPro"/>
</dbReference>
<reference evidence="2 3" key="1">
    <citation type="submission" date="2017-08" db="EMBL/GenBank/DDBJ databases">
        <title>WGS of Clinical strains of the CDC Group NO-1 linked to zoonotic infections in humans.</title>
        <authorList>
            <person name="Bernier A.-M."/>
            <person name="Bernard K."/>
        </authorList>
    </citation>
    <scope>NUCLEOTIDE SEQUENCE [LARGE SCALE GENOMIC DNA]</scope>
    <source>
        <strain evidence="2 3">NML00-0135</strain>
    </source>
</reference>
<dbReference type="EMBL" id="NSJB01000001">
    <property type="protein sequence ID" value="PAT38603.1"/>
    <property type="molecule type" value="Genomic_DNA"/>
</dbReference>
<dbReference type="PANTHER" id="PTHR43680">
    <property type="entry name" value="NITRATE REDUCTASE MOLYBDENUM COFACTOR ASSEMBLY CHAPERONE"/>
    <property type="match status" value="1"/>
</dbReference>
<dbReference type="AlphaFoldDB" id="A0A2A2ALI1"/>